<feature type="compositionally biased region" description="Low complexity" evidence="1">
    <location>
        <begin position="709"/>
        <end position="718"/>
    </location>
</feature>
<dbReference type="InterPro" id="IPR016624">
    <property type="entry name" value="UCP014753"/>
</dbReference>
<reference evidence="3 4" key="1">
    <citation type="submission" date="2018-02" db="EMBL/GenBank/DDBJ databases">
        <title>Bacteriophage NCPPB3778 and a type I-E CRISPR drive the evolution of the US Biological Select Agent, Rathayibacter toxicus.</title>
        <authorList>
            <person name="Davis E.W.II."/>
            <person name="Tabima J.F."/>
            <person name="Weisberg A.J."/>
            <person name="Lopes L.D."/>
            <person name="Wiseman M.S."/>
            <person name="Wiseman M.S."/>
            <person name="Pupko T."/>
            <person name="Belcher M.S."/>
            <person name="Sechler A.J."/>
            <person name="Tancos M.A."/>
            <person name="Schroeder B.K."/>
            <person name="Murray T.D."/>
            <person name="Luster D.G."/>
            <person name="Schneider W.L."/>
            <person name="Rogers E."/>
            <person name="Andreote F.D."/>
            <person name="Grunwald N.J."/>
            <person name="Putnam M.L."/>
            <person name="Chang J.H."/>
        </authorList>
    </citation>
    <scope>NUCLEOTIDE SEQUENCE [LARGE SCALE GENOMIC DNA]</scope>
    <source>
        <strain evidence="3 4">AY1B3</strain>
    </source>
</reference>
<dbReference type="EMBL" id="PSXY01000031">
    <property type="protein sequence ID" value="PPF65148.1"/>
    <property type="molecule type" value="Genomic_DNA"/>
</dbReference>
<accession>A0A2S5VPW9</accession>
<dbReference type="PANTHER" id="PTHR35339:SF4">
    <property type="entry name" value="LINALOOL DEHYDRATASE_ISOMERASE DOMAIN-CONTAINING PROTEIN"/>
    <property type="match status" value="1"/>
</dbReference>
<gene>
    <name evidence="3" type="ORF">C5E16_13855</name>
</gene>
<dbReference type="AlphaFoldDB" id="A0A2S5VPW9"/>
<comment type="caution">
    <text evidence="3">The sequence shown here is derived from an EMBL/GenBank/DDBJ whole genome shotgun (WGS) entry which is preliminary data.</text>
</comment>
<dbReference type="Proteomes" id="UP000239241">
    <property type="component" value="Unassembled WGS sequence"/>
</dbReference>
<dbReference type="PANTHER" id="PTHR35339">
    <property type="entry name" value="LINALOOL DEHYDRATASE_ISOMERASE DOMAIN-CONTAINING PROTEIN"/>
    <property type="match status" value="1"/>
</dbReference>
<sequence>MIRCRHHESDRNRSRSVKNGLLRSFGLCTLLNCSIAKSRRAVDSKENEVPEVTAHAEWSRDQWVGFADGLLEQALVHASAGGGRILLPGAEGGYGRAVDGLEGFARTFLLAGFRIAGARGVGVDHLVDAYSRGIATGVDPDAPDRWVRMEEHAQAKVEAASLALVLDMTRPWIWDRLDSLTRARLIAYLEPAVGDDTYPRTNWVWFRIVVETFLRSVGGRWSADDVSADLALHDSLVREDGWLADGPGRAYDHYVGWALHLFPVLWSRMQGADELAGGRTAADVARLDRYLADALALVGADGSPLLQGRSLIYRFAAAAPFWAGVIAEVPSHAPGLLRHAANAVVAHFAAHGAPGDDGLLSTGWHHPWGALAQSYSGPGSPYWAVKGLLGIALPADHPVWAAPSEPLPVERGDQLRAIAAPGWIVSGTHDDGIVRVVNHGTDKAEAGAVAVDSPLYARIGYSTATSPLLDARGWAEPLEQGVALVDVDGAATSRTGMDPAGAGIEADGRVGVAGSRWDAHWIEAAPTAHRHGEGLAGAARAAGRLVVHSLVRGAGEVRVAVVESLADGVLPDAVRLRIGGWPVAGDDVRTRVGAGAASASAAGRTSGLELLSDGAAHAEVVARDGASPLGPRVGVPVLTLPVVVGEPVVAYATLTGDVRGGAAGGARAAGEPAGSCAVVTAREGDDLRVTVTWPDGLVTDHRLTDSGRAARPARYPRNPGEHRGADAKEHHA</sequence>
<evidence type="ECO:0000256" key="1">
    <source>
        <dbReference type="SAM" id="MobiDB-lite"/>
    </source>
</evidence>
<dbReference type="Pfam" id="PF10022">
    <property type="entry name" value="DUF2264"/>
    <property type="match status" value="1"/>
</dbReference>
<feature type="region of interest" description="Disordered" evidence="1">
    <location>
        <begin position="701"/>
        <end position="732"/>
    </location>
</feature>
<name>A0A2S5VPW9_9MICO</name>
<evidence type="ECO:0000313" key="4">
    <source>
        <dbReference type="Proteomes" id="UP000239241"/>
    </source>
</evidence>
<evidence type="ECO:0000259" key="2">
    <source>
        <dbReference type="Pfam" id="PF10022"/>
    </source>
</evidence>
<evidence type="ECO:0000313" key="3">
    <source>
        <dbReference type="EMBL" id="PPF65148.1"/>
    </source>
</evidence>
<organism evidence="3 4">
    <name type="scientific">Clavibacter michiganensis</name>
    <dbReference type="NCBI Taxonomy" id="28447"/>
    <lineage>
        <taxon>Bacteria</taxon>
        <taxon>Bacillati</taxon>
        <taxon>Actinomycetota</taxon>
        <taxon>Actinomycetes</taxon>
        <taxon>Micrococcales</taxon>
        <taxon>Microbacteriaceae</taxon>
        <taxon>Clavibacter</taxon>
    </lineage>
</organism>
<protein>
    <recommendedName>
        <fullName evidence="2">DUF2264 domain-containing protein</fullName>
    </recommendedName>
</protein>
<dbReference type="InterPro" id="IPR049349">
    <property type="entry name" value="DUF2264_N"/>
</dbReference>
<proteinExistence type="predicted"/>
<feature type="compositionally biased region" description="Basic and acidic residues" evidence="1">
    <location>
        <begin position="719"/>
        <end position="732"/>
    </location>
</feature>
<feature type="domain" description="DUF2264" evidence="2">
    <location>
        <begin position="59"/>
        <end position="406"/>
    </location>
</feature>